<dbReference type="OrthoDB" id="9791228at2"/>
<dbReference type="InterPro" id="IPR020084">
    <property type="entry name" value="NUDIX_hydrolase_CS"/>
</dbReference>
<dbReference type="PRINTS" id="PR00502">
    <property type="entry name" value="NUDIXFAMILY"/>
</dbReference>
<comment type="similarity">
    <text evidence="3">Belongs to the Nudix hydrolase family.</text>
</comment>
<sequence length="122" mass="13601">MKQRATVICRRDNQILYVRKSNARWNLPGGKVEADESPAQAAARELREETGLILEDLAYITRYEGGAVLHHVFEVSVTMIATPAPHNEIADCKWFTSKELGDQKVSPAAKSIVKAFLTNAIY</sequence>
<keyword evidence="2 3" id="KW-0378">Hydrolase</keyword>
<dbReference type="PANTHER" id="PTHR43046">
    <property type="entry name" value="GDP-MANNOSE MANNOSYL HYDROLASE"/>
    <property type="match status" value="1"/>
</dbReference>
<feature type="domain" description="Nudix hydrolase" evidence="4">
    <location>
        <begin position="1"/>
        <end position="118"/>
    </location>
</feature>
<dbReference type="InterPro" id="IPR000086">
    <property type="entry name" value="NUDIX_hydrolase_dom"/>
</dbReference>
<dbReference type="PROSITE" id="PS00893">
    <property type="entry name" value="NUDIX_BOX"/>
    <property type="match status" value="1"/>
</dbReference>
<dbReference type="SUPFAM" id="SSF55811">
    <property type="entry name" value="Nudix"/>
    <property type="match status" value="1"/>
</dbReference>
<dbReference type="GO" id="GO:0016787">
    <property type="term" value="F:hydrolase activity"/>
    <property type="evidence" value="ECO:0007669"/>
    <property type="project" value="UniProtKB-KW"/>
</dbReference>
<name>A0A1C2DR84_9PSED</name>
<dbReference type="PROSITE" id="PS51462">
    <property type="entry name" value="NUDIX"/>
    <property type="match status" value="1"/>
</dbReference>
<protein>
    <submittedName>
        <fullName evidence="5">NUDIX hydrolase</fullName>
    </submittedName>
</protein>
<reference evidence="5 6" key="1">
    <citation type="submission" date="2016-08" db="EMBL/GenBank/DDBJ databases">
        <title>Whole genome sequence of Pseudomonas graminis strain UASWS1507, a potential biological control agent for agriculture.</title>
        <authorList>
            <person name="Crovadore J."/>
            <person name="Calmin G."/>
            <person name="Chablais R."/>
            <person name="Cochard B."/>
            <person name="Lefort F."/>
        </authorList>
    </citation>
    <scope>NUCLEOTIDE SEQUENCE [LARGE SCALE GENOMIC DNA]</scope>
    <source>
        <strain evidence="5 6">UASWS1507</strain>
    </source>
</reference>
<evidence type="ECO:0000259" key="4">
    <source>
        <dbReference type="PROSITE" id="PS51462"/>
    </source>
</evidence>
<dbReference type="InterPro" id="IPR020476">
    <property type="entry name" value="Nudix_hydrolase"/>
</dbReference>
<dbReference type="Proteomes" id="UP000095143">
    <property type="component" value="Unassembled WGS sequence"/>
</dbReference>
<dbReference type="Pfam" id="PF00293">
    <property type="entry name" value="NUDIX"/>
    <property type="match status" value="1"/>
</dbReference>
<dbReference type="CDD" id="cd04667">
    <property type="entry name" value="NUDIX_Hydrolase"/>
    <property type="match status" value="1"/>
</dbReference>
<organism evidence="5 6">
    <name type="scientific">Pseudomonas graminis</name>
    <dbReference type="NCBI Taxonomy" id="158627"/>
    <lineage>
        <taxon>Bacteria</taxon>
        <taxon>Pseudomonadati</taxon>
        <taxon>Pseudomonadota</taxon>
        <taxon>Gammaproteobacteria</taxon>
        <taxon>Pseudomonadales</taxon>
        <taxon>Pseudomonadaceae</taxon>
        <taxon>Pseudomonas</taxon>
    </lineage>
</organism>
<dbReference type="InterPro" id="IPR015797">
    <property type="entry name" value="NUDIX_hydrolase-like_dom_sf"/>
</dbReference>
<accession>A0A1C2DR84</accession>
<dbReference type="Gene3D" id="3.90.79.10">
    <property type="entry name" value="Nucleoside Triphosphate Pyrophosphohydrolase"/>
    <property type="match status" value="1"/>
</dbReference>
<evidence type="ECO:0000313" key="5">
    <source>
        <dbReference type="EMBL" id="OCX17257.1"/>
    </source>
</evidence>
<dbReference type="RefSeq" id="WP_065990412.1">
    <property type="nucleotide sequence ID" value="NZ_MDEN01000065.1"/>
</dbReference>
<gene>
    <name evidence="5" type="ORF">BBI10_17175</name>
</gene>
<dbReference type="PANTHER" id="PTHR43046:SF14">
    <property type="entry name" value="MUTT_NUDIX FAMILY PROTEIN"/>
    <property type="match status" value="1"/>
</dbReference>
<comment type="caution">
    <text evidence="5">The sequence shown here is derived from an EMBL/GenBank/DDBJ whole genome shotgun (WGS) entry which is preliminary data.</text>
</comment>
<comment type="cofactor">
    <cofactor evidence="1">
        <name>Mg(2+)</name>
        <dbReference type="ChEBI" id="CHEBI:18420"/>
    </cofactor>
</comment>
<evidence type="ECO:0000256" key="1">
    <source>
        <dbReference type="ARBA" id="ARBA00001946"/>
    </source>
</evidence>
<evidence type="ECO:0000256" key="3">
    <source>
        <dbReference type="RuleBase" id="RU003476"/>
    </source>
</evidence>
<evidence type="ECO:0000256" key="2">
    <source>
        <dbReference type="ARBA" id="ARBA00022801"/>
    </source>
</evidence>
<proteinExistence type="inferred from homology"/>
<dbReference type="EMBL" id="MDEN01000065">
    <property type="protein sequence ID" value="OCX17257.1"/>
    <property type="molecule type" value="Genomic_DNA"/>
</dbReference>
<dbReference type="AlphaFoldDB" id="A0A1C2DR84"/>
<evidence type="ECO:0000313" key="6">
    <source>
        <dbReference type="Proteomes" id="UP000095143"/>
    </source>
</evidence>